<keyword evidence="2" id="KW-1185">Reference proteome</keyword>
<dbReference type="EMBL" id="KQ971343">
    <property type="protein sequence ID" value="KYB27492.1"/>
    <property type="molecule type" value="Genomic_DNA"/>
</dbReference>
<dbReference type="AlphaFoldDB" id="A0A139WHQ5"/>
<organism evidence="1 2">
    <name type="scientific">Tribolium castaneum</name>
    <name type="common">Red flour beetle</name>
    <dbReference type="NCBI Taxonomy" id="7070"/>
    <lineage>
        <taxon>Eukaryota</taxon>
        <taxon>Metazoa</taxon>
        <taxon>Ecdysozoa</taxon>
        <taxon>Arthropoda</taxon>
        <taxon>Hexapoda</taxon>
        <taxon>Insecta</taxon>
        <taxon>Pterygota</taxon>
        <taxon>Neoptera</taxon>
        <taxon>Endopterygota</taxon>
        <taxon>Coleoptera</taxon>
        <taxon>Polyphaga</taxon>
        <taxon>Cucujiformia</taxon>
        <taxon>Tenebrionidae</taxon>
        <taxon>Tenebrionidae incertae sedis</taxon>
        <taxon>Tribolium</taxon>
    </lineage>
</organism>
<accession>A0A139WHQ5</accession>
<sequence length="119" mass="13029">MPAPILTTNCEIPGAYLKMPSYLAVAVNLAPRVVCIKRLSTSPPCAGSEANDSPHHRPSIAFGPPIWGHPRGWWRPKRGIFDKSPLFSPRKRKSAFPRLSEPCRGQATVTATLTNLNVT</sequence>
<reference evidence="1 2" key="2">
    <citation type="journal article" date="2010" name="Nucleic Acids Res.">
        <title>BeetleBase in 2010: revisions to provide comprehensive genomic information for Tribolium castaneum.</title>
        <authorList>
            <person name="Kim H.S."/>
            <person name="Murphy T."/>
            <person name="Xia J."/>
            <person name="Caragea D."/>
            <person name="Park Y."/>
            <person name="Beeman R.W."/>
            <person name="Lorenzen M.D."/>
            <person name="Butcher S."/>
            <person name="Manak J.R."/>
            <person name="Brown S.J."/>
        </authorList>
    </citation>
    <scope>GENOME REANNOTATION</scope>
    <source>
        <strain evidence="1 2">Georgia GA2</strain>
    </source>
</reference>
<dbReference type="InParanoid" id="A0A139WHQ5"/>
<reference evidence="1 2" key="1">
    <citation type="journal article" date="2008" name="Nature">
        <title>The genome of the model beetle and pest Tribolium castaneum.</title>
        <authorList>
            <consortium name="Tribolium Genome Sequencing Consortium"/>
            <person name="Richards S."/>
            <person name="Gibbs R.A."/>
            <person name="Weinstock G.M."/>
            <person name="Brown S.J."/>
            <person name="Denell R."/>
            <person name="Beeman R.W."/>
            <person name="Gibbs R."/>
            <person name="Beeman R.W."/>
            <person name="Brown S.J."/>
            <person name="Bucher G."/>
            <person name="Friedrich M."/>
            <person name="Grimmelikhuijzen C.J."/>
            <person name="Klingler M."/>
            <person name="Lorenzen M."/>
            <person name="Richards S."/>
            <person name="Roth S."/>
            <person name="Schroder R."/>
            <person name="Tautz D."/>
            <person name="Zdobnov E.M."/>
            <person name="Muzny D."/>
            <person name="Gibbs R.A."/>
            <person name="Weinstock G.M."/>
            <person name="Attaway T."/>
            <person name="Bell S."/>
            <person name="Buhay C.J."/>
            <person name="Chandrabose M.N."/>
            <person name="Chavez D."/>
            <person name="Clerk-Blankenburg K.P."/>
            <person name="Cree A."/>
            <person name="Dao M."/>
            <person name="Davis C."/>
            <person name="Chacko J."/>
            <person name="Dinh H."/>
            <person name="Dugan-Rocha S."/>
            <person name="Fowler G."/>
            <person name="Garner T.T."/>
            <person name="Garnes J."/>
            <person name="Gnirke A."/>
            <person name="Hawes A."/>
            <person name="Hernandez J."/>
            <person name="Hines S."/>
            <person name="Holder M."/>
            <person name="Hume J."/>
            <person name="Jhangiani S.N."/>
            <person name="Joshi V."/>
            <person name="Khan Z.M."/>
            <person name="Jackson L."/>
            <person name="Kovar C."/>
            <person name="Kowis A."/>
            <person name="Lee S."/>
            <person name="Lewis L.R."/>
            <person name="Margolis J."/>
            <person name="Morgan M."/>
            <person name="Nazareth L.V."/>
            <person name="Nguyen N."/>
            <person name="Okwuonu G."/>
            <person name="Parker D."/>
            <person name="Richards S."/>
            <person name="Ruiz S.J."/>
            <person name="Santibanez J."/>
            <person name="Savard J."/>
            <person name="Scherer S.E."/>
            <person name="Schneider B."/>
            <person name="Sodergren E."/>
            <person name="Tautz D."/>
            <person name="Vattahil S."/>
            <person name="Villasana D."/>
            <person name="White C.S."/>
            <person name="Wright R."/>
            <person name="Park Y."/>
            <person name="Beeman R.W."/>
            <person name="Lord J."/>
            <person name="Oppert B."/>
            <person name="Lorenzen M."/>
            <person name="Brown S."/>
            <person name="Wang L."/>
            <person name="Savard J."/>
            <person name="Tautz D."/>
            <person name="Richards S."/>
            <person name="Weinstock G."/>
            <person name="Gibbs R.A."/>
            <person name="Liu Y."/>
            <person name="Worley K."/>
            <person name="Weinstock G."/>
            <person name="Elsik C.G."/>
            <person name="Reese J.T."/>
            <person name="Elhaik E."/>
            <person name="Landan G."/>
            <person name="Graur D."/>
            <person name="Arensburger P."/>
            <person name="Atkinson P."/>
            <person name="Beeman R.W."/>
            <person name="Beidler J."/>
            <person name="Brown S.J."/>
            <person name="Demuth J.P."/>
            <person name="Drury D.W."/>
            <person name="Du Y.Z."/>
            <person name="Fujiwara H."/>
            <person name="Lorenzen M."/>
            <person name="Maselli V."/>
            <person name="Osanai M."/>
            <person name="Park Y."/>
            <person name="Robertson H.M."/>
            <person name="Tu Z."/>
            <person name="Wang J.J."/>
            <person name="Wang S."/>
            <person name="Richards S."/>
            <person name="Song H."/>
            <person name="Zhang L."/>
            <person name="Sodergren E."/>
            <person name="Werner D."/>
            <person name="Stanke M."/>
            <person name="Morgenstern B."/>
            <person name="Solovyev V."/>
            <person name="Kosarev P."/>
            <person name="Brown G."/>
            <person name="Chen H.C."/>
            <person name="Ermolaeva O."/>
            <person name="Hlavina W."/>
            <person name="Kapustin Y."/>
            <person name="Kiryutin B."/>
            <person name="Kitts P."/>
            <person name="Maglott D."/>
            <person name="Pruitt K."/>
            <person name="Sapojnikov V."/>
            <person name="Souvorov A."/>
            <person name="Mackey A.J."/>
            <person name="Waterhouse R.M."/>
            <person name="Wyder S."/>
            <person name="Zdobnov E.M."/>
            <person name="Zdobnov E.M."/>
            <person name="Wyder S."/>
            <person name="Kriventseva E.V."/>
            <person name="Kadowaki T."/>
            <person name="Bork P."/>
            <person name="Aranda M."/>
            <person name="Bao R."/>
            <person name="Beermann A."/>
            <person name="Berns N."/>
            <person name="Bolognesi R."/>
            <person name="Bonneton F."/>
            <person name="Bopp D."/>
            <person name="Brown S.J."/>
            <person name="Bucher G."/>
            <person name="Butts T."/>
            <person name="Chaumot A."/>
            <person name="Denell R.E."/>
            <person name="Ferrier D.E."/>
            <person name="Friedrich M."/>
            <person name="Gordon C.M."/>
            <person name="Jindra M."/>
            <person name="Klingler M."/>
            <person name="Lan Q."/>
            <person name="Lattorff H.M."/>
            <person name="Laudet V."/>
            <person name="von Levetsow C."/>
            <person name="Liu Z."/>
            <person name="Lutz R."/>
            <person name="Lynch J.A."/>
            <person name="da Fonseca R.N."/>
            <person name="Posnien N."/>
            <person name="Reuter R."/>
            <person name="Roth S."/>
            <person name="Savard J."/>
            <person name="Schinko J.B."/>
            <person name="Schmitt C."/>
            <person name="Schoppmeier M."/>
            <person name="Schroder R."/>
            <person name="Shippy T.D."/>
            <person name="Simonnet F."/>
            <person name="Marques-Souza H."/>
            <person name="Tautz D."/>
            <person name="Tomoyasu Y."/>
            <person name="Trauner J."/>
            <person name="Van der Zee M."/>
            <person name="Vervoort M."/>
            <person name="Wittkopp N."/>
            <person name="Wimmer E.A."/>
            <person name="Yang X."/>
            <person name="Jones A.K."/>
            <person name="Sattelle D.B."/>
            <person name="Ebert P.R."/>
            <person name="Nelson D."/>
            <person name="Scott J.G."/>
            <person name="Beeman R.W."/>
            <person name="Muthukrishnan S."/>
            <person name="Kramer K.J."/>
            <person name="Arakane Y."/>
            <person name="Beeman R.W."/>
            <person name="Zhu Q."/>
            <person name="Hogenkamp D."/>
            <person name="Dixit R."/>
            <person name="Oppert B."/>
            <person name="Jiang H."/>
            <person name="Zou Z."/>
            <person name="Marshall J."/>
            <person name="Elpidina E."/>
            <person name="Vinokurov K."/>
            <person name="Oppert C."/>
            <person name="Zou Z."/>
            <person name="Evans J."/>
            <person name="Lu Z."/>
            <person name="Zhao P."/>
            <person name="Sumathipala N."/>
            <person name="Altincicek B."/>
            <person name="Vilcinskas A."/>
            <person name="Williams M."/>
            <person name="Hultmark D."/>
            <person name="Hetru C."/>
            <person name="Jiang H."/>
            <person name="Grimmelikhuijzen C.J."/>
            <person name="Hauser F."/>
            <person name="Cazzamali G."/>
            <person name="Williamson M."/>
            <person name="Park Y."/>
            <person name="Li B."/>
            <person name="Tanaka Y."/>
            <person name="Predel R."/>
            <person name="Neupert S."/>
            <person name="Schachtner J."/>
            <person name="Verleyen P."/>
            <person name="Raible F."/>
            <person name="Bork P."/>
            <person name="Friedrich M."/>
            <person name="Walden K.K."/>
            <person name="Robertson H.M."/>
            <person name="Angeli S."/>
            <person name="Foret S."/>
            <person name="Bucher G."/>
            <person name="Schuetz S."/>
            <person name="Maleszka R."/>
            <person name="Wimmer E.A."/>
            <person name="Beeman R.W."/>
            <person name="Lorenzen M."/>
            <person name="Tomoyasu Y."/>
            <person name="Miller S.C."/>
            <person name="Grossmann D."/>
            <person name="Bucher G."/>
        </authorList>
    </citation>
    <scope>NUCLEOTIDE SEQUENCE [LARGE SCALE GENOMIC DNA]</scope>
    <source>
        <strain evidence="1 2">Georgia GA2</strain>
    </source>
</reference>
<proteinExistence type="predicted"/>
<evidence type="ECO:0000313" key="2">
    <source>
        <dbReference type="Proteomes" id="UP000007266"/>
    </source>
</evidence>
<protein>
    <submittedName>
        <fullName evidence="1">Uncharacterized protein</fullName>
    </submittedName>
</protein>
<dbReference type="Proteomes" id="UP000007266">
    <property type="component" value="Linkage group 5"/>
</dbReference>
<gene>
    <name evidence="1" type="primary">AUGUSTUS-3.0.2_33278</name>
    <name evidence="1" type="ORF">TcasGA2_TC033278</name>
</gene>
<evidence type="ECO:0000313" key="1">
    <source>
        <dbReference type="EMBL" id="KYB27492.1"/>
    </source>
</evidence>
<name>A0A139WHQ5_TRICA</name>